<dbReference type="PANTHER" id="PTHR41248:SF1">
    <property type="entry name" value="NORD PROTEIN"/>
    <property type="match status" value="1"/>
</dbReference>
<dbReference type="STRING" id="177413.SAMN05660859_0334"/>
<accession>A0A1G4UT03</accession>
<gene>
    <name evidence="3" type="ORF">SAMN05660859_0334</name>
</gene>
<sequence>MNEVCDSEAPVLDAPALARLAGLMRARDTLAASFEATRHRLARRHGAASLEPWAQGVLALVEVNAGASALLAFWRASLELSGRLSPAALGETGLAAAALCREAGGQAACAALDGFVAIAPRLAGEGERAAFWRALLALAQAAPDCVESVATQAHRLVLPGHVADFEGFIAAGLKAAGRDSARRRAFFALEDTLALALLARIGAGPGFAELESELSRVLAALWGTAPPLQPLPPAASEAPRRVNIAGPVLRLPEVFPGVEGEGARHLYRAAALHAGAHLHFGNPRFPVRKFRPVQIALAGLIEDARIEALAMARYPGLRRLWGRYHIATPDDGPTLACLLARLARGLFDPGYADPDALVGKAQALFAAARDRLDDPAISLDIGTRLANDIGQRRLRFDARGHVVEPAYRDDGLGLWDFSDIDPEVSDEVQLLVEAARIERREGEDGPPDVAPSRAPAGRARERAAGETVPVIATYPEWDAQAGIERPDWTSVRALAPAPVDSRPLQRALERAGPARARIARLVKAAKIGRAVRLKRQPDGHELDLDAVIEAAIARRAGDVPNLNVFRSTALTQRDLAVLVLIDMSQSTRAKLASGASVLDVEKLAVAMLGEALAALGDAFALLAFASNGRDDVRLCEVKGFAEPYDAAALARLAGLSSGLSTRLGAGLRHAGAEIARVRAFRKLILVLTDGEPSDIDTPAPDLLQDARRVVLQLRAQGIDTSGITLDPAGVGAAPAIFGKANAMPVRRVEDLPLRLSELYFRLARR</sequence>
<evidence type="ECO:0000256" key="1">
    <source>
        <dbReference type="SAM" id="MobiDB-lite"/>
    </source>
</evidence>
<evidence type="ECO:0000313" key="3">
    <source>
        <dbReference type="EMBL" id="SCW96776.1"/>
    </source>
</evidence>
<protein>
    <submittedName>
        <fullName evidence="3">von Willebrand factor type A domain-containing protein</fullName>
    </submittedName>
</protein>
<dbReference type="SMART" id="SM00327">
    <property type="entry name" value="VWA"/>
    <property type="match status" value="1"/>
</dbReference>
<dbReference type="SUPFAM" id="SSF53300">
    <property type="entry name" value="vWA-like"/>
    <property type="match status" value="1"/>
</dbReference>
<name>A0A1G4UT03_9HYPH</name>
<evidence type="ECO:0000259" key="2">
    <source>
        <dbReference type="PROSITE" id="PS50234"/>
    </source>
</evidence>
<dbReference type="Pfam" id="PF00092">
    <property type="entry name" value="VWA"/>
    <property type="match status" value="1"/>
</dbReference>
<dbReference type="Proteomes" id="UP000198889">
    <property type="component" value="Unassembled WGS sequence"/>
</dbReference>
<proteinExistence type="predicted"/>
<dbReference type="InterPro" id="IPR002035">
    <property type="entry name" value="VWF_A"/>
</dbReference>
<dbReference type="InterPro" id="IPR036465">
    <property type="entry name" value="vWFA_dom_sf"/>
</dbReference>
<dbReference type="AlphaFoldDB" id="A0A1G4UT03"/>
<dbReference type="PANTHER" id="PTHR41248">
    <property type="entry name" value="NORD PROTEIN"/>
    <property type="match status" value="1"/>
</dbReference>
<dbReference type="RefSeq" id="WP_091444686.1">
    <property type="nucleotide sequence ID" value="NZ_FMTP01000014.1"/>
</dbReference>
<dbReference type="PROSITE" id="PS50234">
    <property type="entry name" value="VWFA"/>
    <property type="match status" value="1"/>
</dbReference>
<feature type="region of interest" description="Disordered" evidence="1">
    <location>
        <begin position="439"/>
        <end position="464"/>
    </location>
</feature>
<reference evidence="4" key="1">
    <citation type="submission" date="2016-10" db="EMBL/GenBank/DDBJ databases">
        <authorList>
            <person name="Varghese N."/>
            <person name="Submissions S."/>
        </authorList>
    </citation>
    <scope>NUCLEOTIDE SEQUENCE [LARGE SCALE GENOMIC DNA]</scope>
    <source>
        <strain evidence="4">CGMCC 1.1761</strain>
    </source>
</reference>
<dbReference type="EMBL" id="FMTP01000014">
    <property type="protein sequence ID" value="SCW96776.1"/>
    <property type="molecule type" value="Genomic_DNA"/>
</dbReference>
<dbReference type="Gene3D" id="3.40.50.410">
    <property type="entry name" value="von Willebrand factor, type A domain"/>
    <property type="match status" value="1"/>
</dbReference>
<evidence type="ECO:0000313" key="4">
    <source>
        <dbReference type="Proteomes" id="UP000198889"/>
    </source>
</evidence>
<dbReference type="InterPro" id="IPR051928">
    <property type="entry name" value="NorD/CobT"/>
</dbReference>
<organism evidence="3 4">
    <name type="scientific">Ancylobacter rudongensis</name>
    <dbReference type="NCBI Taxonomy" id="177413"/>
    <lineage>
        <taxon>Bacteria</taxon>
        <taxon>Pseudomonadati</taxon>
        <taxon>Pseudomonadota</taxon>
        <taxon>Alphaproteobacteria</taxon>
        <taxon>Hyphomicrobiales</taxon>
        <taxon>Xanthobacteraceae</taxon>
        <taxon>Ancylobacter</taxon>
    </lineage>
</organism>
<feature type="domain" description="VWFA" evidence="2">
    <location>
        <begin position="576"/>
        <end position="731"/>
    </location>
</feature>
<keyword evidence="4" id="KW-1185">Reference proteome</keyword>